<dbReference type="EMBL" id="QYAD01000001">
    <property type="protein sequence ID" value="MBL3689408.1"/>
    <property type="molecule type" value="Genomic_DNA"/>
</dbReference>
<sequence length="448" mass="50079">MAKNTALNPGEHTVDRNEPKWVEARKAYRHRFSVKLRDGRLLKDLYGQGPTKTAARKAALTRANELLRTGGNRGSWKPSASLRDYVEEVTLPLVAKTPNENTRSRYMLAVGQLLGCRYAAEGHAADCDEAGLHRHDCEGHPGEKHAQSFAGHSIASGMRFRTIEANLQEIAALHGQESARQARTVLGKYLAQQLIRDEVIEANPIAGMAIDLESMRRQRDDEQGERVALSREQWLACVDYLLAIDPEATPKPRRGRWSHADAIAKRRNAVDLALFQVSTGARQVEVVHPNKGLTWGRLDARADGRVIAELWGKGSTVAKPLKRWVPLFDPRAAERILARRQEAPASQLVIGSPSDPSEPWDRDNANKASRVIYDELAEALGIPVLATKWGRSHAWRYTLNTLLRAEGVPAEIRATYFGHDEEINLKHYTDLRNVDPLLDAADRLIQRV</sequence>
<dbReference type="InterPro" id="IPR011010">
    <property type="entry name" value="DNA_brk_join_enz"/>
</dbReference>
<dbReference type="SUPFAM" id="SSF56349">
    <property type="entry name" value="DNA breaking-rejoining enzymes"/>
    <property type="match status" value="1"/>
</dbReference>
<reference evidence="2 3" key="1">
    <citation type="submission" date="2018-09" db="EMBL/GenBank/DDBJ databases">
        <title>Comparative genomics of Leucobacter spp.</title>
        <authorList>
            <person name="Reis A.C."/>
            <person name="Kolvenbach B.A."/>
            <person name="Corvini P.F.X."/>
            <person name="Nunes O.C."/>
        </authorList>
    </citation>
    <scope>NUCLEOTIDE SEQUENCE [LARGE SCALE GENOMIC DNA]</scope>
    <source>
        <strain evidence="2 3">L-1</strain>
    </source>
</reference>
<evidence type="ECO:0000256" key="1">
    <source>
        <dbReference type="ARBA" id="ARBA00023172"/>
    </source>
</evidence>
<protein>
    <recommendedName>
        <fullName evidence="4">Tyr recombinase domain-containing protein</fullName>
    </recommendedName>
</protein>
<evidence type="ECO:0000313" key="2">
    <source>
        <dbReference type="EMBL" id="MBL3689408.1"/>
    </source>
</evidence>
<comment type="caution">
    <text evidence="2">The sequence shown here is derived from an EMBL/GenBank/DDBJ whole genome shotgun (WGS) entry which is preliminary data.</text>
</comment>
<accession>A0ABS1SMT6</accession>
<evidence type="ECO:0000313" key="3">
    <source>
        <dbReference type="Proteomes" id="UP001646141"/>
    </source>
</evidence>
<dbReference type="Proteomes" id="UP001646141">
    <property type="component" value="Unassembled WGS sequence"/>
</dbReference>
<keyword evidence="1" id="KW-0233">DNA recombination</keyword>
<dbReference type="RefSeq" id="WP_202381335.1">
    <property type="nucleotide sequence ID" value="NZ_BAAAMA010000004.1"/>
</dbReference>
<name>A0ABS1SMT6_9MICO</name>
<proteinExistence type="predicted"/>
<evidence type="ECO:0008006" key="4">
    <source>
        <dbReference type="Google" id="ProtNLM"/>
    </source>
</evidence>
<keyword evidence="3" id="KW-1185">Reference proteome</keyword>
<organism evidence="2 3">
    <name type="scientific">Leucobacter chromiireducens subsp. chromiireducens</name>
    <dbReference type="NCBI Taxonomy" id="660067"/>
    <lineage>
        <taxon>Bacteria</taxon>
        <taxon>Bacillati</taxon>
        <taxon>Actinomycetota</taxon>
        <taxon>Actinomycetes</taxon>
        <taxon>Micrococcales</taxon>
        <taxon>Microbacteriaceae</taxon>
        <taxon>Leucobacter</taxon>
    </lineage>
</organism>
<dbReference type="InterPro" id="IPR013762">
    <property type="entry name" value="Integrase-like_cat_sf"/>
</dbReference>
<dbReference type="Gene3D" id="1.10.443.10">
    <property type="entry name" value="Intergrase catalytic core"/>
    <property type="match status" value="1"/>
</dbReference>
<gene>
    <name evidence="2" type="ORF">D3226_05455</name>
</gene>